<evidence type="ECO:0000313" key="3">
    <source>
        <dbReference type="Proteomes" id="UP000239709"/>
    </source>
</evidence>
<comment type="cofactor">
    <cofactor evidence="1">
        <name>Fe(2+)</name>
        <dbReference type="ChEBI" id="CHEBI:29033"/>
    </cofactor>
</comment>
<evidence type="ECO:0000313" key="2">
    <source>
        <dbReference type="EMBL" id="AVO35173.1"/>
    </source>
</evidence>
<dbReference type="RefSeq" id="WP_106703722.1">
    <property type="nucleotide sequence ID" value="NZ_CP027666.1"/>
</dbReference>
<dbReference type="KEGG" id="otk:C6570_13720"/>
<proteinExistence type="predicted"/>
<dbReference type="Proteomes" id="UP000239709">
    <property type="component" value="Chromosome"/>
</dbReference>
<gene>
    <name evidence="2" type="ORF">C6570_13720</name>
</gene>
<evidence type="ECO:0000256" key="1">
    <source>
        <dbReference type="ARBA" id="ARBA00001954"/>
    </source>
</evidence>
<dbReference type="GO" id="GO:0016706">
    <property type="term" value="F:2-oxoglutarate-dependent dioxygenase activity"/>
    <property type="evidence" value="ECO:0007669"/>
    <property type="project" value="UniProtKB-ARBA"/>
</dbReference>
<sequence>MSSHRWAPVDGSQAQAGQRLAEDGCLMCPGLLTWRETQLLGRLLLPRPEGAGQRELLSRPWAAALAARVRTRLVGAGLLSTHARAVQCTLFDKTPARNWLVTWHQDLSVPVQGNSDADNGAWQRGAVKQGVRFVQPPAAWLARLLAVRLHIDRCGAGSGPLRVLPGSHHHGKLALDGPGGAVEVLRQVRAQHAEVRCTAEAGDALLMRPLTVHASSRMADGAGQRRRVLHFVFAPPELPAGLRWHWSA</sequence>
<keyword evidence="3" id="KW-1185">Reference proteome</keyword>
<dbReference type="EMBL" id="CP027666">
    <property type="protein sequence ID" value="AVO35173.1"/>
    <property type="molecule type" value="Genomic_DNA"/>
</dbReference>
<dbReference type="InterPro" id="IPR008775">
    <property type="entry name" value="Phytyl_CoA_dOase-like"/>
</dbReference>
<accession>A0A2S0MHK1</accession>
<dbReference type="GO" id="GO:0005506">
    <property type="term" value="F:iron ion binding"/>
    <property type="evidence" value="ECO:0007669"/>
    <property type="project" value="UniProtKB-ARBA"/>
</dbReference>
<dbReference type="Pfam" id="PF05721">
    <property type="entry name" value="PhyH"/>
    <property type="match status" value="1"/>
</dbReference>
<keyword evidence="2" id="KW-0223">Dioxygenase</keyword>
<reference evidence="2 3" key="1">
    <citation type="submission" date="2018-03" db="EMBL/GenBank/DDBJ databases">
        <title>Genome sequencing of Ottowia sp.</title>
        <authorList>
            <person name="Kim S.-J."/>
            <person name="Heo J."/>
            <person name="Kwon S.-W."/>
        </authorList>
    </citation>
    <scope>NUCLEOTIDE SEQUENCE [LARGE SCALE GENOMIC DNA]</scope>
    <source>
        <strain evidence="2 3">KADR8-3</strain>
    </source>
</reference>
<keyword evidence="2" id="KW-0560">Oxidoreductase</keyword>
<organism evidence="2 3">
    <name type="scientific">Ottowia oryzae</name>
    <dbReference type="NCBI Taxonomy" id="2109914"/>
    <lineage>
        <taxon>Bacteria</taxon>
        <taxon>Pseudomonadati</taxon>
        <taxon>Pseudomonadota</taxon>
        <taxon>Betaproteobacteria</taxon>
        <taxon>Burkholderiales</taxon>
        <taxon>Comamonadaceae</taxon>
        <taxon>Ottowia</taxon>
    </lineage>
</organism>
<dbReference type="OrthoDB" id="9791262at2"/>
<dbReference type="PANTHER" id="PTHR20883:SF48">
    <property type="entry name" value="ECTOINE DIOXYGENASE"/>
    <property type="match status" value="1"/>
</dbReference>
<dbReference type="SUPFAM" id="SSF51197">
    <property type="entry name" value="Clavaminate synthase-like"/>
    <property type="match status" value="1"/>
</dbReference>
<protein>
    <submittedName>
        <fullName evidence="2">Phytanoyl-CoA dioxygenase</fullName>
    </submittedName>
</protein>
<dbReference type="PANTHER" id="PTHR20883">
    <property type="entry name" value="PHYTANOYL-COA DIOXYGENASE DOMAIN CONTAINING 1"/>
    <property type="match status" value="1"/>
</dbReference>
<name>A0A2S0MHK1_9BURK</name>
<dbReference type="AlphaFoldDB" id="A0A2S0MHK1"/>
<dbReference type="Gene3D" id="2.60.120.620">
    <property type="entry name" value="q2cbj1_9rhob like domain"/>
    <property type="match status" value="1"/>
</dbReference>